<comment type="caution">
    <text evidence="4">The sequence shown here is derived from an EMBL/GenBank/DDBJ whole genome shotgun (WGS) entry which is preliminary data.</text>
</comment>
<feature type="transmembrane region" description="Helical" evidence="2">
    <location>
        <begin position="654"/>
        <end position="673"/>
    </location>
</feature>
<organism evidence="4 5">
    <name type="scientific">Oculimacula yallundae</name>
    <dbReference type="NCBI Taxonomy" id="86028"/>
    <lineage>
        <taxon>Eukaryota</taxon>
        <taxon>Fungi</taxon>
        <taxon>Dikarya</taxon>
        <taxon>Ascomycota</taxon>
        <taxon>Pezizomycotina</taxon>
        <taxon>Leotiomycetes</taxon>
        <taxon>Helotiales</taxon>
        <taxon>Ploettnerulaceae</taxon>
        <taxon>Oculimacula</taxon>
    </lineage>
</organism>
<feature type="transmembrane region" description="Helical" evidence="2">
    <location>
        <begin position="458"/>
        <end position="482"/>
    </location>
</feature>
<protein>
    <submittedName>
        <fullName evidence="4">Uncharacterized protein</fullName>
    </submittedName>
</protein>
<evidence type="ECO:0000313" key="5">
    <source>
        <dbReference type="Proteomes" id="UP001595075"/>
    </source>
</evidence>
<sequence length="737" mass="78753">MKFNILQCLLGFVVLAFAQNIGIPAQESLQLFSSTVLESSTAPGPSSTVQIEASSTLALPGVETTALPVFTGYIETMVSLYLPSSEAPIPTPVSTPELVAEPDPTPTPTPKLDDPISSLFLEIQSSYAPPPSPETRVSIFPGYDPETTSAKVPGPLSSIFAIPTSVLVLSSSSKVLLNPLSSAGSVCLCPSAIFTSTSVVISTSTSIIIPQPTLPAPGGGAGTICPLATTATVTRVTVIRQPGGATGGITTITKSTTLTAYLTAPVIQLPASTITTTKTDVSTSTLLATATTTLTPPSITCPATPSCPRLPPPAPTKPASVSTSIIIVHVTSTLTLTSTATRTALTKTIVTDTVTVTKVKTVVTRIRTTLVVLVTRTKVEVVWTTNTVLNTGVVTRTSVRFETVTSTVVRTRGLGNLAASQLDTDVAPIAHEIGQPRRPCACGFSLNAFHIPSRLLRFMMAMFLIFTSCVLIALTPMSYIPVYKSLFLRSTNGVSITAAFLLALCAQAQLVTMYYLWVCPPSKRDGLVIPKPPLLMDYLNLVQLIEQWICSLLFLSFFLEAHDSEETGLRRTAKSPSNKTAFRLLTLHACLCVLWIFLAGSPTDDWLDLPFVVIMGINNYCINPIITITTGVALTLQAITAKQNQGQSVSNQTFLLLQAVVFLALAISWPFRFKVPQNLHHVDFYFFKEWYPLVRWTCINGAIIGIGQAAVLCFSIANRRAGNEVAQEGEREALLST</sequence>
<keyword evidence="2" id="KW-0812">Transmembrane</keyword>
<evidence type="ECO:0000256" key="2">
    <source>
        <dbReference type="SAM" id="Phobius"/>
    </source>
</evidence>
<proteinExistence type="predicted"/>
<keyword evidence="2" id="KW-1133">Transmembrane helix</keyword>
<feature type="transmembrane region" description="Helical" evidence="2">
    <location>
        <begin position="580"/>
        <end position="599"/>
    </location>
</feature>
<evidence type="ECO:0000256" key="1">
    <source>
        <dbReference type="SAM" id="MobiDB-lite"/>
    </source>
</evidence>
<gene>
    <name evidence="4" type="ORF">VTL71DRAFT_7460</name>
</gene>
<evidence type="ECO:0000256" key="3">
    <source>
        <dbReference type="SAM" id="SignalP"/>
    </source>
</evidence>
<name>A0ABR4BV01_9HELO</name>
<feature type="transmembrane region" description="Helical" evidence="2">
    <location>
        <begin position="693"/>
        <end position="717"/>
    </location>
</feature>
<keyword evidence="2" id="KW-0472">Membrane</keyword>
<dbReference type="Proteomes" id="UP001595075">
    <property type="component" value="Unassembled WGS sequence"/>
</dbReference>
<dbReference type="EMBL" id="JAZHXI010000019">
    <property type="protein sequence ID" value="KAL2061187.1"/>
    <property type="molecule type" value="Genomic_DNA"/>
</dbReference>
<feature type="transmembrane region" description="Helical" evidence="2">
    <location>
        <begin position="538"/>
        <end position="559"/>
    </location>
</feature>
<accession>A0ABR4BV01</accession>
<reference evidence="4 5" key="1">
    <citation type="journal article" date="2024" name="Commun. Biol.">
        <title>Comparative genomic analysis of thermophilic fungi reveals convergent evolutionary adaptations and gene losses.</title>
        <authorList>
            <person name="Steindorff A.S."/>
            <person name="Aguilar-Pontes M.V."/>
            <person name="Robinson A.J."/>
            <person name="Andreopoulos B."/>
            <person name="LaButti K."/>
            <person name="Kuo A."/>
            <person name="Mondo S."/>
            <person name="Riley R."/>
            <person name="Otillar R."/>
            <person name="Haridas S."/>
            <person name="Lipzen A."/>
            <person name="Grimwood J."/>
            <person name="Schmutz J."/>
            <person name="Clum A."/>
            <person name="Reid I.D."/>
            <person name="Moisan M.C."/>
            <person name="Butler G."/>
            <person name="Nguyen T.T.M."/>
            <person name="Dewar K."/>
            <person name="Conant G."/>
            <person name="Drula E."/>
            <person name="Henrissat B."/>
            <person name="Hansel C."/>
            <person name="Singer S."/>
            <person name="Hutchinson M.I."/>
            <person name="de Vries R.P."/>
            <person name="Natvig D.O."/>
            <person name="Powell A.J."/>
            <person name="Tsang A."/>
            <person name="Grigoriev I.V."/>
        </authorList>
    </citation>
    <scope>NUCLEOTIDE SEQUENCE [LARGE SCALE GENOMIC DNA]</scope>
    <source>
        <strain evidence="4 5">CBS 494.80</strain>
    </source>
</reference>
<feature type="chain" id="PRO_5046699437" evidence="3">
    <location>
        <begin position="19"/>
        <end position="737"/>
    </location>
</feature>
<keyword evidence="5" id="KW-1185">Reference proteome</keyword>
<keyword evidence="3" id="KW-0732">Signal</keyword>
<feature type="signal peptide" evidence="3">
    <location>
        <begin position="1"/>
        <end position="18"/>
    </location>
</feature>
<feature type="transmembrane region" description="Helical" evidence="2">
    <location>
        <begin position="611"/>
        <end position="634"/>
    </location>
</feature>
<evidence type="ECO:0000313" key="4">
    <source>
        <dbReference type="EMBL" id="KAL2061187.1"/>
    </source>
</evidence>
<feature type="region of interest" description="Disordered" evidence="1">
    <location>
        <begin position="92"/>
        <end position="111"/>
    </location>
</feature>
<feature type="transmembrane region" description="Helical" evidence="2">
    <location>
        <begin position="494"/>
        <end position="518"/>
    </location>
</feature>